<protein>
    <recommendedName>
        <fullName evidence="2">GTP cyclohydrolase FolE2</fullName>
        <ecNumber evidence="2">3.5.4.16</ecNumber>
    </recommendedName>
</protein>
<proteinExistence type="inferred from homology"/>
<comment type="function">
    <text evidence="2">Converts GTP to 7,8-dihydroneopterin triphosphate.</text>
</comment>
<evidence type="ECO:0000256" key="2">
    <source>
        <dbReference type="HAMAP-Rule" id="MF_01527"/>
    </source>
</evidence>
<organism evidence="4 5">
    <name type="scientific">Rhodanobacter geophilus</name>
    <dbReference type="NCBI Taxonomy" id="3162488"/>
    <lineage>
        <taxon>Bacteria</taxon>
        <taxon>Pseudomonadati</taxon>
        <taxon>Pseudomonadota</taxon>
        <taxon>Gammaproteobacteria</taxon>
        <taxon>Lysobacterales</taxon>
        <taxon>Rhodanobacteraceae</taxon>
        <taxon>Rhodanobacter</taxon>
    </lineage>
</organism>
<dbReference type="PANTHER" id="PTHR36445:SF1">
    <property type="entry name" value="GTP CYCLOHYDROLASE MPTA"/>
    <property type="match status" value="1"/>
</dbReference>
<dbReference type="NCBIfam" id="NF010200">
    <property type="entry name" value="PRK13674.1-1"/>
    <property type="match status" value="1"/>
</dbReference>
<evidence type="ECO:0000256" key="3">
    <source>
        <dbReference type="SAM" id="MobiDB-lite"/>
    </source>
</evidence>
<evidence type="ECO:0000256" key="1">
    <source>
        <dbReference type="ARBA" id="ARBA00022801"/>
    </source>
</evidence>
<evidence type="ECO:0000313" key="4">
    <source>
        <dbReference type="EMBL" id="MEW9623333.1"/>
    </source>
</evidence>
<dbReference type="PANTHER" id="PTHR36445">
    <property type="entry name" value="GTP CYCLOHYDROLASE MPTA"/>
    <property type="match status" value="1"/>
</dbReference>
<dbReference type="InterPro" id="IPR022838">
    <property type="entry name" value="GTP_cyclohydrolase_FolE2"/>
</dbReference>
<feature type="region of interest" description="Disordered" evidence="3">
    <location>
        <begin position="282"/>
        <end position="323"/>
    </location>
</feature>
<gene>
    <name evidence="2 4" type="primary">folE2</name>
    <name evidence="4" type="ORF">ABQJ56_03725</name>
</gene>
<dbReference type="Pfam" id="PF02649">
    <property type="entry name" value="GCHY-1"/>
    <property type="match status" value="1"/>
</dbReference>
<dbReference type="HAMAP" id="MF_01527_B">
    <property type="entry name" value="GTP_cyclohydrol_B"/>
    <property type="match status" value="1"/>
</dbReference>
<dbReference type="EC" id="3.5.4.16" evidence="2"/>
<dbReference type="GO" id="GO:0003934">
    <property type="term" value="F:GTP cyclohydrolase I activity"/>
    <property type="evidence" value="ECO:0007669"/>
    <property type="project" value="UniProtKB-EC"/>
</dbReference>
<accession>A0ABV3QN91</accession>
<dbReference type="RefSeq" id="WP_367843708.1">
    <property type="nucleotide sequence ID" value="NZ_JBFOHL010000002.1"/>
</dbReference>
<dbReference type="Gene3D" id="3.10.270.10">
    <property type="entry name" value="Urate Oxidase"/>
    <property type="match status" value="1"/>
</dbReference>
<dbReference type="InterPro" id="IPR003801">
    <property type="entry name" value="GTP_cyclohydrolase_FolE2/MptA"/>
</dbReference>
<name>A0ABV3QN91_9GAMM</name>
<dbReference type="Proteomes" id="UP001556170">
    <property type="component" value="Unassembled WGS sequence"/>
</dbReference>
<evidence type="ECO:0000313" key="5">
    <source>
        <dbReference type="Proteomes" id="UP001556170"/>
    </source>
</evidence>
<comment type="catalytic activity">
    <reaction evidence="2">
        <text>GTP + H2O = 7,8-dihydroneopterin 3'-triphosphate + formate + H(+)</text>
        <dbReference type="Rhea" id="RHEA:17473"/>
        <dbReference type="ChEBI" id="CHEBI:15377"/>
        <dbReference type="ChEBI" id="CHEBI:15378"/>
        <dbReference type="ChEBI" id="CHEBI:15740"/>
        <dbReference type="ChEBI" id="CHEBI:37565"/>
        <dbReference type="ChEBI" id="CHEBI:58462"/>
        <dbReference type="EC" id="3.5.4.16"/>
    </reaction>
</comment>
<reference evidence="4 5" key="1">
    <citation type="submission" date="2024-06" db="EMBL/GenBank/DDBJ databases">
        <authorList>
            <person name="Woo H."/>
        </authorList>
    </citation>
    <scope>NUCLEOTIDE SEQUENCE [LARGE SCALE GENOMIC DNA]</scope>
    <source>
        <strain evidence="4 5">S2-g</strain>
    </source>
</reference>
<comment type="caution">
    <text evidence="4">The sequence shown here is derived from an EMBL/GenBank/DDBJ whole genome shotgun (WGS) entry which is preliminary data.</text>
</comment>
<comment type="pathway">
    <text evidence="2">Cofactor biosynthesis; 7,8-dihydroneopterin triphosphate biosynthesis; 7,8-dihydroneopterin triphosphate from GTP: step 1/1.</text>
</comment>
<sequence>MPDVATQVHSHPGAVLDWVGMDGIEMPVHFDAGNGDVQRANARVGVFVDLAQPDRRGIHMSRLYLLAGEYLGARPLDAPLLESLLRAFLVSQQGLARHARASLRFDLLVRRAALRSDHAGWRAYPVSIDACLDSAGFRLELGTEVTYSSTCPASAALSRQLIQQQFAHDFDVAAPLEHAAVLDWLGSERGIVATPHAQRSVARLAVRFAAGVPLNLVALIDRVEQALGTPVQTAVKREDEQAFARANGANPMFCEDAARRIQRVLDGDDTLTHFHVRVEHRESLHPHDAVAEASKPAPGKPHRAGATPSIGTAVLEQATDPVR</sequence>
<dbReference type="EMBL" id="JBFOHL010000002">
    <property type="protein sequence ID" value="MEW9623333.1"/>
    <property type="molecule type" value="Genomic_DNA"/>
</dbReference>
<keyword evidence="1 2" id="KW-0378">Hydrolase</keyword>
<keyword evidence="5" id="KW-1185">Reference proteome</keyword>
<comment type="similarity">
    <text evidence="2">Belongs to the GTP cyclohydrolase IV family.</text>
</comment>
<feature type="site" description="May be catalytically important" evidence="2">
    <location>
        <position position="151"/>
    </location>
</feature>